<accession>A0A1F5YGI7</accession>
<comment type="caution">
    <text evidence="4">The sequence shown here is derived from an EMBL/GenBank/DDBJ whole genome shotgun (WGS) entry which is preliminary data.</text>
</comment>
<dbReference type="Pfam" id="PF01507">
    <property type="entry name" value="PAPS_reduct"/>
    <property type="match status" value="1"/>
</dbReference>
<feature type="domain" description="Phosphoadenosine phosphosulphate reductase" evidence="3">
    <location>
        <begin position="46"/>
        <end position="206"/>
    </location>
</feature>
<dbReference type="PANTHER" id="PTHR46509">
    <property type="entry name" value="PHOSPHOADENOSINE PHOSPHOSULFATE REDUCTASE"/>
    <property type="match status" value="1"/>
</dbReference>
<organism evidence="4 5">
    <name type="scientific">Candidatus Glassbacteria bacterium GWA2_58_10</name>
    <dbReference type="NCBI Taxonomy" id="1817865"/>
    <lineage>
        <taxon>Bacteria</taxon>
        <taxon>Candidatus Glassiibacteriota</taxon>
    </lineage>
</organism>
<protein>
    <recommendedName>
        <fullName evidence="3">Phosphoadenosine phosphosulphate reductase domain-containing protein</fullName>
    </recommendedName>
</protein>
<dbReference type="GO" id="GO:0004604">
    <property type="term" value="F:phosphoadenylyl-sulfate reductase (thioredoxin) activity"/>
    <property type="evidence" value="ECO:0007669"/>
    <property type="project" value="TreeGrafter"/>
</dbReference>
<evidence type="ECO:0000259" key="3">
    <source>
        <dbReference type="Pfam" id="PF01507"/>
    </source>
</evidence>
<evidence type="ECO:0000256" key="1">
    <source>
        <dbReference type="ARBA" id="ARBA00009732"/>
    </source>
</evidence>
<dbReference type="AlphaFoldDB" id="A0A1F5YGI7"/>
<dbReference type="InterPro" id="IPR002500">
    <property type="entry name" value="PAPS_reduct_dom"/>
</dbReference>
<dbReference type="EMBL" id="MFIV01000032">
    <property type="protein sequence ID" value="OGF99274.1"/>
    <property type="molecule type" value="Genomic_DNA"/>
</dbReference>
<evidence type="ECO:0000313" key="5">
    <source>
        <dbReference type="Proteomes" id="UP000176992"/>
    </source>
</evidence>
<dbReference type="GO" id="GO:0019379">
    <property type="term" value="P:sulfate assimilation, phosphoadenylyl sulfate reduction by phosphoadenylyl-sulfate reductase (thioredoxin)"/>
    <property type="evidence" value="ECO:0007669"/>
    <property type="project" value="TreeGrafter"/>
</dbReference>
<comment type="similarity">
    <text evidence="1">Belongs to the PAPS reductase family. CysH subfamily.</text>
</comment>
<dbReference type="Proteomes" id="UP000176992">
    <property type="component" value="Unassembled WGS sequence"/>
</dbReference>
<evidence type="ECO:0000313" key="4">
    <source>
        <dbReference type="EMBL" id="OGF99274.1"/>
    </source>
</evidence>
<dbReference type="PANTHER" id="PTHR46509:SF1">
    <property type="entry name" value="PHOSPHOADENOSINE PHOSPHOSULFATE REDUCTASE"/>
    <property type="match status" value="1"/>
</dbReference>
<name>A0A1F5YGI7_9BACT</name>
<reference evidence="4 5" key="1">
    <citation type="journal article" date="2016" name="Nat. Commun.">
        <title>Thousands of microbial genomes shed light on interconnected biogeochemical processes in an aquifer system.</title>
        <authorList>
            <person name="Anantharaman K."/>
            <person name="Brown C.T."/>
            <person name="Hug L.A."/>
            <person name="Sharon I."/>
            <person name="Castelle C.J."/>
            <person name="Probst A.J."/>
            <person name="Thomas B.C."/>
            <person name="Singh A."/>
            <person name="Wilkins M.J."/>
            <person name="Karaoz U."/>
            <person name="Brodie E.L."/>
            <person name="Williams K.H."/>
            <person name="Hubbard S.S."/>
            <person name="Banfield J.F."/>
        </authorList>
    </citation>
    <scope>NUCLEOTIDE SEQUENCE [LARGE SCALE GENOMIC DNA]</scope>
</reference>
<sequence>MIRGEPAMVCALSEIKIDLEEANKQLRAGSPEERMTWAFERFGRGLVLSTSFGMYSAVMLHLASRVLPELTVLFVDSGFLTPETYRFKKELAERLGLRVRSFIPARTRAELEALDGPLAELLASDNGRKELAGEIKVEPFERGLKELEARAWMSGVLRGETEQRREFHYLMQRSDGLYKVHPILDWNSKRCYAYLKQHGLPINEHYLDICKSGQTECGIHLTGLNLSLTASEL</sequence>
<gene>
    <name evidence="4" type="ORF">A2Z86_01845</name>
</gene>
<dbReference type="Gene3D" id="3.40.50.620">
    <property type="entry name" value="HUPs"/>
    <property type="match status" value="1"/>
</dbReference>
<dbReference type="SUPFAM" id="SSF52402">
    <property type="entry name" value="Adenine nucleotide alpha hydrolases-like"/>
    <property type="match status" value="1"/>
</dbReference>
<evidence type="ECO:0000256" key="2">
    <source>
        <dbReference type="ARBA" id="ARBA00024327"/>
    </source>
</evidence>
<dbReference type="GO" id="GO:0005737">
    <property type="term" value="C:cytoplasm"/>
    <property type="evidence" value="ECO:0007669"/>
    <property type="project" value="TreeGrafter"/>
</dbReference>
<dbReference type="InterPro" id="IPR014729">
    <property type="entry name" value="Rossmann-like_a/b/a_fold"/>
</dbReference>
<proteinExistence type="inferred from homology"/>
<comment type="pathway">
    <text evidence="2">Sulfur metabolism; hydrogen sulfide biosynthesis; sulfite from sulfate.</text>
</comment>